<sequence length="75" mass="8855">MLDGDYTAKDRCKFCDSCLVVIKITDKGYLVQCEKCGVISETRYAYKNNSKPSRMAKVRKLKKKYYDMEVDYENY</sequence>
<dbReference type="AlphaFoldDB" id="D3MU51"/>
<comment type="caution">
    <text evidence="1">The sequence shown here is derived from an EMBL/GenBank/DDBJ whole genome shotgun (WGS) entry which is preliminary data.</text>
</comment>
<gene>
    <name evidence="1" type="ORF">HMPREF0631_1357</name>
</gene>
<accession>D3MU51</accession>
<evidence type="ECO:0000313" key="1">
    <source>
        <dbReference type="EMBL" id="EFD04313.1"/>
    </source>
</evidence>
<reference evidence="1 2" key="1">
    <citation type="submission" date="2010-01" db="EMBL/GenBank/DDBJ databases">
        <authorList>
            <person name="Dodson R."/>
            <person name="Madupu R."/>
            <person name="Durkin A.S."/>
            <person name="Torralba M."/>
            <person name="Methe B."/>
            <person name="Sutton G.G."/>
            <person name="Strausberg R.L."/>
            <person name="Nelson K.E."/>
        </authorList>
    </citation>
    <scope>NUCLEOTIDE SEQUENCE [LARGE SCALE GENOMIC DNA]</scope>
    <source>
        <strain evidence="1 2">653-L</strain>
    </source>
</reference>
<dbReference type="Proteomes" id="UP000004206">
    <property type="component" value="Unassembled WGS sequence"/>
</dbReference>
<keyword evidence="2" id="KW-1185">Reference proteome</keyword>
<proteinExistence type="predicted"/>
<dbReference type="EMBL" id="ADJN01000065">
    <property type="protein sequence ID" value="EFD04313.1"/>
    <property type="molecule type" value="Genomic_DNA"/>
</dbReference>
<organism evidence="1 2">
    <name type="scientific">Peptostreptococcus anaerobius 653-L</name>
    <dbReference type="NCBI Taxonomy" id="596329"/>
    <lineage>
        <taxon>Bacteria</taxon>
        <taxon>Bacillati</taxon>
        <taxon>Bacillota</taxon>
        <taxon>Clostridia</taxon>
        <taxon>Peptostreptococcales</taxon>
        <taxon>Peptostreptococcaceae</taxon>
        <taxon>Peptostreptococcus</taxon>
    </lineage>
</organism>
<protein>
    <submittedName>
        <fullName evidence="1">Uncharacterized protein</fullName>
    </submittedName>
</protein>
<dbReference type="GeneID" id="79843458"/>
<dbReference type="RefSeq" id="WP_002844427.1">
    <property type="nucleotide sequence ID" value="NZ_ADJN01000065.1"/>
</dbReference>
<name>D3MU51_9FIRM</name>
<evidence type="ECO:0000313" key="2">
    <source>
        <dbReference type="Proteomes" id="UP000004206"/>
    </source>
</evidence>